<protein>
    <submittedName>
        <fullName evidence="1">Uncharacterized protein</fullName>
    </submittedName>
</protein>
<organism evidence="1 2">
    <name type="scientific">Bifidobacterium catenulatum subsp. kashiwanohense</name>
    <dbReference type="NCBI Taxonomy" id="630129"/>
    <lineage>
        <taxon>Bacteria</taxon>
        <taxon>Bacillati</taxon>
        <taxon>Actinomycetota</taxon>
        <taxon>Actinomycetes</taxon>
        <taxon>Bifidobacteriales</taxon>
        <taxon>Bifidobacteriaceae</taxon>
        <taxon>Bifidobacterium</taxon>
    </lineage>
</organism>
<evidence type="ECO:0000313" key="2">
    <source>
        <dbReference type="Proteomes" id="UP001161916"/>
    </source>
</evidence>
<dbReference type="AlphaFoldDB" id="A0AA43T5D2"/>
<evidence type="ECO:0000313" key="1">
    <source>
        <dbReference type="EMBL" id="MDH7890523.1"/>
    </source>
</evidence>
<dbReference type="EMBL" id="JAOPMH010000008">
    <property type="protein sequence ID" value="MDH7890523.1"/>
    <property type="molecule type" value="Genomic_DNA"/>
</dbReference>
<accession>A0AA43T5D2</accession>
<comment type="caution">
    <text evidence="1">The sequence shown here is derived from an EMBL/GenBank/DDBJ whole genome shotgun (WGS) entry which is preliminary data.</text>
</comment>
<gene>
    <name evidence="1" type="ORF">OB951_07960</name>
</gene>
<reference evidence="1" key="2">
    <citation type="journal article" date="2023" name="Gut Microbes">
        <title>Characterization of Bifidobacterium kashiwanohense that utilizes both milk- and plant-derived oligosaccharides.</title>
        <authorList>
            <person name="Orihara K."/>
            <person name="Yahagi K."/>
            <person name="Saito Y."/>
            <person name="Watanabe Y."/>
            <person name="Sasai T."/>
            <person name="Hara T."/>
            <person name="Tsukuda N."/>
            <person name="Oki K."/>
            <person name="Fujimoto J."/>
            <person name="Matsuki T."/>
        </authorList>
    </citation>
    <scope>NUCLEOTIDE SEQUENCE</scope>
    <source>
        <strain evidence="1">YIT 13062</strain>
    </source>
</reference>
<dbReference type="RefSeq" id="WP_281105946.1">
    <property type="nucleotide sequence ID" value="NZ_JAOPMH010000008.1"/>
</dbReference>
<dbReference type="Proteomes" id="UP001161916">
    <property type="component" value="Unassembled WGS sequence"/>
</dbReference>
<proteinExistence type="predicted"/>
<sequence>MEKPLLLLALVPLAIRLALMFVVIRSKKLREDTQKDSFACLLDAHGRCRRVNRREPIRMTLHAAARLPSYRPRPIHGSLRHSRNRTTGRFQTHETLKTMTTIIMRTSDDNSPWSFLALFQGFRFLGNLTITLVFHEAPTDTQE</sequence>
<reference evidence="1" key="1">
    <citation type="submission" date="2022-09" db="EMBL/GenBank/DDBJ databases">
        <authorList>
            <person name="Orihara K."/>
        </authorList>
    </citation>
    <scope>NUCLEOTIDE SEQUENCE</scope>
    <source>
        <strain evidence="1">YIT 13062</strain>
    </source>
</reference>
<name>A0AA43T5D2_9BIFI</name>